<dbReference type="PANTHER" id="PTHR44169">
    <property type="entry name" value="NADPH-DEPENDENT 1-ACYLDIHYDROXYACETONE PHOSPHATE REDUCTASE"/>
    <property type="match status" value="1"/>
</dbReference>
<evidence type="ECO:0000313" key="6">
    <source>
        <dbReference type="Proteomes" id="UP000190306"/>
    </source>
</evidence>
<dbReference type="AlphaFoldDB" id="A0AAE7CPE9"/>
<proteinExistence type="inferred from homology"/>
<evidence type="ECO:0000313" key="7">
    <source>
        <dbReference type="Proteomes" id="UP000502504"/>
    </source>
</evidence>
<comment type="similarity">
    <text evidence="1 3">Belongs to the short-chain dehydrogenases/reductases (SDR) family.</text>
</comment>
<keyword evidence="2" id="KW-0560">Oxidoreductase</keyword>
<dbReference type="NCBIfam" id="NF004826">
    <property type="entry name" value="PRK06182.1"/>
    <property type="match status" value="1"/>
</dbReference>
<dbReference type="Proteomes" id="UP000502504">
    <property type="component" value="Chromosome"/>
</dbReference>
<dbReference type="SUPFAM" id="SSF51735">
    <property type="entry name" value="NAD(P)-binding Rossmann-fold domains"/>
    <property type="match status" value="1"/>
</dbReference>
<sequence length="280" mass="29937">MNQPVAWITGASSGIGTAIARRLVREGHIVYGTARRLERLGDLEAEGVRPLALDVTDDDATTRALDLIIDEQGRIDVLVNNAGYGSYGALEDVPASEGRAQFDVNVFAPARLTQLVLPHMRAQRGGTIVNVSSIGGKIYGPLGSWYHATKFALEGLSDALRVEVAPFGIRVVLIEPGAIRTEWNTIARDNLMKVSGHGPYARLARSVHDVLARADAAGTGSRPDVVADAVAKAVASNKPKARYAVGTAARQAVLGRKILTDRFLDRIVARAFKATPDQVL</sequence>
<dbReference type="GO" id="GO:0016491">
    <property type="term" value="F:oxidoreductase activity"/>
    <property type="evidence" value="ECO:0007669"/>
    <property type="project" value="UniProtKB-KW"/>
</dbReference>
<gene>
    <name evidence="4" type="ORF">AFM16_36545</name>
    <name evidence="5" type="ORF">HCX60_37150</name>
</gene>
<evidence type="ECO:0000256" key="3">
    <source>
        <dbReference type="RuleBase" id="RU000363"/>
    </source>
</evidence>
<evidence type="ECO:0000256" key="2">
    <source>
        <dbReference type="ARBA" id="ARBA00023002"/>
    </source>
</evidence>
<dbReference type="CDD" id="cd05374">
    <property type="entry name" value="17beta-HSD-like_SDR_c"/>
    <property type="match status" value="1"/>
</dbReference>
<name>A0AAE7CPE9_STRAT</name>
<dbReference type="EMBL" id="CP050692">
    <property type="protein sequence ID" value="QIT48457.1"/>
    <property type="molecule type" value="Genomic_DNA"/>
</dbReference>
<dbReference type="RefSeq" id="WP_078636619.1">
    <property type="nucleotide sequence ID" value="NZ_CM007717.1"/>
</dbReference>
<dbReference type="Proteomes" id="UP000190306">
    <property type="component" value="Chromosome"/>
</dbReference>
<keyword evidence="6" id="KW-1185">Reference proteome</keyword>
<dbReference type="PANTHER" id="PTHR44169:SF6">
    <property type="entry name" value="NADPH-DEPENDENT 1-ACYLDIHYDROXYACETONE PHOSPHATE REDUCTASE"/>
    <property type="match status" value="1"/>
</dbReference>
<reference evidence="4 6" key="1">
    <citation type="submission" date="2015-07" db="EMBL/GenBank/DDBJ databases">
        <title>Draft Genome Sequence of Streptomyces antibioticus, IMRU 3720 reveals insights in the evolution of actinomycin biosynthetic gene clusters in Streptomyces.</title>
        <authorList>
            <person name="Crnovcic I."/>
            <person name="Ruckert C."/>
            <person name="Kalinowksi J."/>
            <person name="Keller U."/>
        </authorList>
    </citation>
    <scope>NUCLEOTIDE SEQUENCE [LARGE SCALE GENOMIC DNA]</scope>
    <source>
        <strain evidence="4 6">DSM 41481</strain>
    </source>
</reference>
<organism evidence="5 7">
    <name type="scientific">Streptomyces antibioticus</name>
    <dbReference type="NCBI Taxonomy" id="1890"/>
    <lineage>
        <taxon>Bacteria</taxon>
        <taxon>Bacillati</taxon>
        <taxon>Actinomycetota</taxon>
        <taxon>Actinomycetes</taxon>
        <taxon>Kitasatosporales</taxon>
        <taxon>Streptomycetaceae</taxon>
        <taxon>Streptomyces</taxon>
    </lineage>
</organism>
<dbReference type="InterPro" id="IPR002347">
    <property type="entry name" value="SDR_fam"/>
</dbReference>
<dbReference type="Pfam" id="PF00106">
    <property type="entry name" value="adh_short"/>
    <property type="match status" value="1"/>
</dbReference>
<dbReference type="InterPro" id="IPR036291">
    <property type="entry name" value="NAD(P)-bd_dom_sf"/>
</dbReference>
<evidence type="ECO:0000313" key="5">
    <source>
        <dbReference type="EMBL" id="QIT48457.1"/>
    </source>
</evidence>
<protein>
    <submittedName>
        <fullName evidence="5">SDR family NAD(P)-dependent oxidoreductase</fullName>
    </submittedName>
    <submittedName>
        <fullName evidence="4">Short-chain dehydrogenase</fullName>
    </submittedName>
</protein>
<dbReference type="EMBL" id="LHQL01000014">
    <property type="protein sequence ID" value="OOQ48096.1"/>
    <property type="molecule type" value="Genomic_DNA"/>
</dbReference>
<accession>A0AAE7CPE9</accession>
<evidence type="ECO:0000256" key="1">
    <source>
        <dbReference type="ARBA" id="ARBA00006484"/>
    </source>
</evidence>
<reference evidence="5 7" key="2">
    <citation type="submission" date="2020-03" db="EMBL/GenBank/DDBJ databases">
        <title>Is there a link between lipid content and antibiotic production in Streptomyces?</title>
        <authorList>
            <person name="David M."/>
            <person name="Lejeune C."/>
            <person name="Abreu S."/>
            <person name="Thibessard A."/>
            <person name="Leblond P."/>
            <person name="Chaminade P."/>
            <person name="Virolle M.-J."/>
        </authorList>
    </citation>
    <scope>NUCLEOTIDE SEQUENCE [LARGE SCALE GENOMIC DNA]</scope>
    <source>
        <strain evidence="5 7">DSM 41481</strain>
    </source>
</reference>
<evidence type="ECO:0000313" key="4">
    <source>
        <dbReference type="EMBL" id="OOQ48096.1"/>
    </source>
</evidence>
<dbReference type="PRINTS" id="PR00080">
    <property type="entry name" value="SDRFAMILY"/>
</dbReference>
<dbReference type="Gene3D" id="3.40.50.720">
    <property type="entry name" value="NAD(P)-binding Rossmann-like Domain"/>
    <property type="match status" value="1"/>
</dbReference>
<dbReference type="PRINTS" id="PR00081">
    <property type="entry name" value="GDHRDH"/>
</dbReference>